<dbReference type="SUPFAM" id="SSF50199">
    <property type="entry name" value="Staphylococcal nuclease"/>
    <property type="match status" value="1"/>
</dbReference>
<dbReference type="Gene3D" id="2.40.50.90">
    <property type="match status" value="1"/>
</dbReference>
<protein>
    <submittedName>
        <fullName evidence="2">Nuclease-like protein</fullName>
    </submittedName>
</protein>
<feature type="domain" description="TNase-like" evidence="1">
    <location>
        <begin position="16"/>
        <end position="114"/>
    </location>
</feature>
<dbReference type="Proteomes" id="UP000232587">
    <property type="component" value="Unassembled WGS sequence"/>
</dbReference>
<evidence type="ECO:0000313" key="3">
    <source>
        <dbReference type="Proteomes" id="UP000232587"/>
    </source>
</evidence>
<comment type="caution">
    <text evidence="2">The sequence shown here is derived from an EMBL/GenBank/DDBJ whole genome shotgun (WGS) entry which is preliminary data.</text>
</comment>
<gene>
    <name evidence="2" type="ORF">B0I00_3337</name>
</gene>
<name>A0A2N0H331_9SPHN</name>
<dbReference type="RefSeq" id="WP_100868516.1">
    <property type="nucleotide sequence ID" value="NZ_PHUF01000008.1"/>
</dbReference>
<evidence type="ECO:0000259" key="1">
    <source>
        <dbReference type="PROSITE" id="PS50830"/>
    </source>
</evidence>
<dbReference type="InterPro" id="IPR016071">
    <property type="entry name" value="Staphylococal_nuclease_OB-fold"/>
</dbReference>
<organism evidence="2 3">
    <name type="scientific">Novosphingobium kunmingense</name>
    <dbReference type="NCBI Taxonomy" id="1211806"/>
    <lineage>
        <taxon>Bacteria</taxon>
        <taxon>Pseudomonadati</taxon>
        <taxon>Pseudomonadota</taxon>
        <taxon>Alphaproteobacteria</taxon>
        <taxon>Sphingomonadales</taxon>
        <taxon>Sphingomonadaceae</taxon>
        <taxon>Novosphingobium</taxon>
    </lineage>
</organism>
<dbReference type="AlphaFoldDB" id="A0A2N0H331"/>
<accession>A0A2N0H331</accession>
<sequence>MSLILAAAALCASPSVHDGDTIRCGAERVRIANIDAPELPGSSKCKGRVPPWAWCDFEAGAASRDALRSLVAGRRVMIERQGVDAYGRTLARVYVGGMDAGDWLVGKGLARPWR</sequence>
<evidence type="ECO:0000313" key="2">
    <source>
        <dbReference type="EMBL" id="PKB13300.1"/>
    </source>
</evidence>
<dbReference type="OrthoDB" id="9805504at2"/>
<dbReference type="EMBL" id="PHUF01000008">
    <property type="protein sequence ID" value="PKB13300.1"/>
    <property type="molecule type" value="Genomic_DNA"/>
</dbReference>
<reference evidence="2 3" key="1">
    <citation type="submission" date="2017-11" db="EMBL/GenBank/DDBJ databases">
        <title>Genomic Encyclopedia of Type Strains, Phase III (KMG-III): the genomes of soil and plant-associated and newly described type strains.</title>
        <authorList>
            <person name="Whitman W."/>
        </authorList>
    </citation>
    <scope>NUCLEOTIDE SEQUENCE [LARGE SCALE GENOMIC DNA]</scope>
    <source>
        <strain evidence="2 3">CGMCC 1.12274</strain>
    </source>
</reference>
<keyword evidence="3" id="KW-1185">Reference proteome</keyword>
<dbReference type="Pfam" id="PF00565">
    <property type="entry name" value="SNase"/>
    <property type="match status" value="1"/>
</dbReference>
<dbReference type="InterPro" id="IPR035437">
    <property type="entry name" value="SNase_OB-fold_sf"/>
</dbReference>
<proteinExistence type="predicted"/>
<dbReference type="PROSITE" id="PS50830">
    <property type="entry name" value="TNASE_3"/>
    <property type="match status" value="1"/>
</dbReference>